<dbReference type="AlphaFoldDB" id="M1DMS8"/>
<dbReference type="HOGENOM" id="CLU_2311106_0_0_1"/>
<dbReference type="EnsemblPlants" id="PGSC0003DMT400091512">
    <property type="protein sequence ID" value="PGSC0003DMT400091512"/>
    <property type="gene ID" value="PGSC0003DMG400041083"/>
</dbReference>
<dbReference type="OMA" id="MSIDIHD"/>
<protein>
    <submittedName>
        <fullName evidence="1">Uncharacterized protein</fullName>
    </submittedName>
</protein>
<dbReference type="Proteomes" id="UP000011115">
    <property type="component" value="Unassembled WGS sequence"/>
</dbReference>
<name>M1DMS8_SOLTU</name>
<dbReference type="Gramene" id="PGSC0003DMT400091512">
    <property type="protein sequence ID" value="PGSC0003DMT400091512"/>
    <property type="gene ID" value="PGSC0003DMG400041083"/>
</dbReference>
<dbReference type="InParanoid" id="M1DMS8"/>
<reference evidence="1" key="2">
    <citation type="submission" date="2015-06" db="UniProtKB">
        <authorList>
            <consortium name="EnsemblPlants"/>
        </authorList>
    </citation>
    <scope>IDENTIFICATION</scope>
    <source>
        <strain evidence="1">DM1-3 516 R44</strain>
    </source>
</reference>
<sequence>MMPQISWYPSFSSLENIFGSYRPQHFDYVPNFTSSPVPISMESPDAMNNLEDSNIDIEVNELGDASDEVNGNYFENASGGGEPTVKKKRTIFPSFVGLIF</sequence>
<keyword evidence="2" id="KW-1185">Reference proteome</keyword>
<accession>M1DMS8</accession>
<evidence type="ECO:0000313" key="2">
    <source>
        <dbReference type="Proteomes" id="UP000011115"/>
    </source>
</evidence>
<reference evidence="2" key="1">
    <citation type="journal article" date="2011" name="Nature">
        <title>Genome sequence and analysis of the tuber crop potato.</title>
        <authorList>
            <consortium name="The Potato Genome Sequencing Consortium"/>
        </authorList>
    </citation>
    <scope>NUCLEOTIDE SEQUENCE [LARGE SCALE GENOMIC DNA]</scope>
    <source>
        <strain evidence="2">cv. DM1-3 516 R44</strain>
    </source>
</reference>
<evidence type="ECO:0000313" key="1">
    <source>
        <dbReference type="EnsemblPlants" id="PGSC0003DMT400091512"/>
    </source>
</evidence>
<organism evidence="1 2">
    <name type="scientific">Solanum tuberosum</name>
    <name type="common">Potato</name>
    <dbReference type="NCBI Taxonomy" id="4113"/>
    <lineage>
        <taxon>Eukaryota</taxon>
        <taxon>Viridiplantae</taxon>
        <taxon>Streptophyta</taxon>
        <taxon>Embryophyta</taxon>
        <taxon>Tracheophyta</taxon>
        <taxon>Spermatophyta</taxon>
        <taxon>Magnoliopsida</taxon>
        <taxon>eudicotyledons</taxon>
        <taxon>Gunneridae</taxon>
        <taxon>Pentapetalae</taxon>
        <taxon>asterids</taxon>
        <taxon>lamiids</taxon>
        <taxon>Solanales</taxon>
        <taxon>Solanaceae</taxon>
        <taxon>Solanoideae</taxon>
        <taxon>Solaneae</taxon>
        <taxon>Solanum</taxon>
    </lineage>
</organism>
<dbReference type="PaxDb" id="4113-PGSC0003DMT400091512"/>
<proteinExistence type="predicted"/>